<proteinExistence type="predicted"/>
<dbReference type="InterPro" id="IPR019845">
    <property type="entry name" value="Squalene/phytoene_synthase_CS"/>
</dbReference>
<gene>
    <name evidence="2" type="ORF">DQQ10_23105</name>
</gene>
<dbReference type="GO" id="GO:0016117">
    <property type="term" value="P:carotenoid biosynthetic process"/>
    <property type="evidence" value="ECO:0007669"/>
    <property type="project" value="UniProtKB-ARBA"/>
</dbReference>
<dbReference type="Gene3D" id="1.10.600.10">
    <property type="entry name" value="Farnesyl Diphosphate Synthase"/>
    <property type="match status" value="1"/>
</dbReference>
<name>A0A364XXB1_9BACT</name>
<protein>
    <submittedName>
        <fullName evidence="2">Phytoene/squalene synthase family protein</fullName>
    </submittedName>
</protein>
<dbReference type="SFLD" id="SFLDG01212">
    <property type="entry name" value="Phytoene_synthase_like"/>
    <property type="match status" value="1"/>
</dbReference>
<evidence type="ECO:0000256" key="1">
    <source>
        <dbReference type="ARBA" id="ARBA00022679"/>
    </source>
</evidence>
<evidence type="ECO:0000313" key="2">
    <source>
        <dbReference type="EMBL" id="RAV98626.1"/>
    </source>
</evidence>
<sequence>MKELFDKVSVRCSRLTTKMYSTSFSLGIRCLDHSLRDPIYAIYGFVRFADEIVDTFHDYDKDTLLKRFKAETYLAIQEKISLNPILNSFQATVNKYNIGHDVIEQFLKSMEMDLLCKEHDQKSYENYILGSAEVVGLMCLKVFCNGNEENYNKLTPFAMRLGAAFQKINFLRDLNADYAGMGRSYFPGVNLDHFTEECKRQIEVQIKDDFDEGYKGIKQLPKSARFGVYVAYVYYKALFNKIKNTPSELVMRHRIRIRNRHKAGLLAYSFVKHQLNLI</sequence>
<dbReference type="CDD" id="cd00683">
    <property type="entry name" value="Trans_IPPS_HH"/>
    <property type="match status" value="1"/>
</dbReference>
<evidence type="ECO:0000313" key="3">
    <source>
        <dbReference type="Proteomes" id="UP000251889"/>
    </source>
</evidence>
<dbReference type="GO" id="GO:0051996">
    <property type="term" value="F:squalene synthase [NAD(P)H] activity"/>
    <property type="evidence" value="ECO:0007669"/>
    <property type="project" value="InterPro"/>
</dbReference>
<dbReference type="InterPro" id="IPR008949">
    <property type="entry name" value="Isoprenoid_synthase_dom_sf"/>
</dbReference>
<organism evidence="2 3">
    <name type="scientific">Pseudochryseolinea flava</name>
    <dbReference type="NCBI Taxonomy" id="2059302"/>
    <lineage>
        <taxon>Bacteria</taxon>
        <taxon>Pseudomonadati</taxon>
        <taxon>Bacteroidota</taxon>
        <taxon>Cytophagia</taxon>
        <taxon>Cytophagales</taxon>
        <taxon>Fulvivirgaceae</taxon>
        <taxon>Pseudochryseolinea</taxon>
    </lineage>
</organism>
<dbReference type="Proteomes" id="UP000251889">
    <property type="component" value="Unassembled WGS sequence"/>
</dbReference>
<dbReference type="GO" id="GO:0004311">
    <property type="term" value="F:geranylgeranyl diphosphate synthase activity"/>
    <property type="evidence" value="ECO:0007669"/>
    <property type="project" value="InterPro"/>
</dbReference>
<keyword evidence="3" id="KW-1185">Reference proteome</keyword>
<dbReference type="InterPro" id="IPR033904">
    <property type="entry name" value="Trans_IPPS_HH"/>
</dbReference>
<accession>A0A364XXB1</accession>
<dbReference type="SUPFAM" id="SSF48576">
    <property type="entry name" value="Terpenoid synthases"/>
    <property type="match status" value="1"/>
</dbReference>
<dbReference type="EMBL" id="QMFY01000016">
    <property type="protein sequence ID" value="RAV98626.1"/>
    <property type="molecule type" value="Genomic_DNA"/>
</dbReference>
<keyword evidence="1" id="KW-0808">Transferase</keyword>
<dbReference type="RefSeq" id="WP_112749302.1">
    <property type="nucleotide sequence ID" value="NZ_QMFY01000016.1"/>
</dbReference>
<dbReference type="InterPro" id="IPR002060">
    <property type="entry name" value="Squ/phyt_synthse"/>
</dbReference>
<dbReference type="OrthoDB" id="9787280at2"/>
<dbReference type="AlphaFoldDB" id="A0A364XXB1"/>
<dbReference type="PROSITE" id="PS01045">
    <property type="entry name" value="SQUALEN_PHYTOEN_SYN_2"/>
    <property type="match status" value="1"/>
</dbReference>
<dbReference type="SFLD" id="SFLDG01018">
    <property type="entry name" value="Squalene/Phytoene_Synthase_Lik"/>
    <property type="match status" value="1"/>
</dbReference>
<dbReference type="InterPro" id="IPR044843">
    <property type="entry name" value="Trans_IPPS_bact-type"/>
</dbReference>
<dbReference type="SFLD" id="SFLDS00005">
    <property type="entry name" value="Isoprenoid_Synthase_Type_I"/>
    <property type="match status" value="1"/>
</dbReference>
<comment type="caution">
    <text evidence="2">The sequence shown here is derived from an EMBL/GenBank/DDBJ whole genome shotgun (WGS) entry which is preliminary data.</text>
</comment>
<dbReference type="PANTHER" id="PTHR31480">
    <property type="entry name" value="BIFUNCTIONAL LYCOPENE CYCLASE/PHYTOENE SYNTHASE"/>
    <property type="match status" value="1"/>
</dbReference>
<reference evidence="2 3" key="1">
    <citation type="submission" date="2018-06" db="EMBL/GenBank/DDBJ databases">
        <title>Chryseolinea flavus sp. nov., a member of the phylum Bacteroidetes isolated from soil.</title>
        <authorList>
            <person name="Li Y."/>
            <person name="Wang J."/>
        </authorList>
    </citation>
    <scope>NUCLEOTIDE SEQUENCE [LARGE SCALE GENOMIC DNA]</scope>
    <source>
        <strain evidence="2 3">SDU1-6</strain>
    </source>
</reference>
<dbReference type="Pfam" id="PF00494">
    <property type="entry name" value="SQS_PSY"/>
    <property type="match status" value="1"/>
</dbReference>